<evidence type="ECO:0008006" key="3">
    <source>
        <dbReference type="Google" id="ProtNLM"/>
    </source>
</evidence>
<organism evidence="1 2">
    <name type="scientific">Corynebacterium pseudokroppenstedtii</name>
    <dbReference type="NCBI Taxonomy" id="2804917"/>
    <lineage>
        <taxon>Bacteria</taxon>
        <taxon>Bacillati</taxon>
        <taxon>Actinomycetota</taxon>
        <taxon>Actinomycetes</taxon>
        <taxon>Mycobacteriales</taxon>
        <taxon>Corynebacteriaceae</taxon>
        <taxon>Corynebacterium</taxon>
    </lineage>
</organism>
<dbReference type="AlphaFoldDB" id="A0AAU0PVG3"/>
<dbReference type="KEGG" id="cpsk:Q0N40_07535"/>
<gene>
    <name evidence="1" type="ORF">Q0N40_07535</name>
</gene>
<dbReference type="RefSeq" id="WP_236883088.1">
    <property type="nucleotide sequence ID" value="NZ_CP137757.1"/>
</dbReference>
<keyword evidence="2" id="KW-1185">Reference proteome</keyword>
<dbReference type="Proteomes" id="UP001174314">
    <property type="component" value="Chromosome"/>
</dbReference>
<evidence type="ECO:0000313" key="1">
    <source>
        <dbReference type="EMBL" id="WPF24394.1"/>
    </source>
</evidence>
<accession>A0AAU0PVG3</accession>
<dbReference type="EMBL" id="CP137757">
    <property type="protein sequence ID" value="WPF24394.1"/>
    <property type="molecule type" value="Genomic_DNA"/>
</dbReference>
<proteinExistence type="predicted"/>
<evidence type="ECO:0000313" key="2">
    <source>
        <dbReference type="Proteomes" id="UP001174314"/>
    </source>
</evidence>
<sequence>MASIDTTKVRQDWVDKTLEELGTVSRFADRLGVPPSTAARWIEPGKDATGRFIGAVLNNFPVSFEDAFVTVREEMPDTRVRLRRARYVKEIVAA</sequence>
<protein>
    <recommendedName>
        <fullName evidence="3">Transcriptional regulator</fullName>
    </recommendedName>
</protein>
<name>A0AAU0PVG3_9CORY</name>
<reference evidence="1 2" key="1">
    <citation type="submission" date="2023-10" db="EMBL/GenBank/DDBJ databases">
        <title>complete genome sequence of Corynebacterium pseudokroppenstedtii P15-C1.</title>
        <authorList>
            <person name="Bruggemann H."/>
            <person name="Poehlein A."/>
        </authorList>
    </citation>
    <scope>NUCLEOTIDE SEQUENCE [LARGE SCALE GENOMIC DNA]</scope>
    <source>
        <strain evidence="1 2">P15_C1</strain>
    </source>
</reference>